<evidence type="ECO:0000313" key="1">
    <source>
        <dbReference type="EMBL" id="RZU72175.1"/>
    </source>
</evidence>
<dbReference type="RefSeq" id="WP_130329764.1">
    <property type="nucleotide sequence ID" value="NZ_SHLD01000001.1"/>
</dbReference>
<accession>A0A4Q8B5A0</accession>
<protein>
    <recommendedName>
        <fullName evidence="3">Immunity protein 21 of polymorphic toxin system</fullName>
    </recommendedName>
</protein>
<dbReference type="Proteomes" id="UP000294114">
    <property type="component" value="Unassembled WGS sequence"/>
</dbReference>
<gene>
    <name evidence="1" type="ORF">EV384_0519</name>
</gene>
<evidence type="ECO:0000313" key="2">
    <source>
        <dbReference type="Proteomes" id="UP000294114"/>
    </source>
</evidence>
<sequence>MSEELLNQVVYTDYGQLTLEWGEEIWDGDADRFFKDQQNGLVGAAVSGNVVILLARRSGGSAVRIVLKASEPRANADWEDVLEASFDLPPGRVMRWSTWAGESGGSLAVPPGQYRLRASAVGRDAGVQNEFADEVADRYLLELWPAPAAPDAVLRVGSDDARRWHQTWGSRR</sequence>
<reference evidence="1 2" key="1">
    <citation type="submission" date="2019-02" db="EMBL/GenBank/DDBJ databases">
        <title>Sequencing the genomes of 1000 actinobacteria strains.</title>
        <authorList>
            <person name="Klenk H.-P."/>
        </authorList>
    </citation>
    <scope>NUCLEOTIDE SEQUENCE [LARGE SCALE GENOMIC DNA]</scope>
    <source>
        <strain evidence="1 2">DSM 45612</strain>
    </source>
</reference>
<name>A0A4Q8B5A0_9ACTN</name>
<evidence type="ECO:0008006" key="3">
    <source>
        <dbReference type="Google" id="ProtNLM"/>
    </source>
</evidence>
<organism evidence="1 2">
    <name type="scientific">Micromonospora kangleipakensis</name>
    <dbReference type="NCBI Taxonomy" id="1077942"/>
    <lineage>
        <taxon>Bacteria</taxon>
        <taxon>Bacillati</taxon>
        <taxon>Actinomycetota</taxon>
        <taxon>Actinomycetes</taxon>
        <taxon>Micromonosporales</taxon>
        <taxon>Micromonosporaceae</taxon>
        <taxon>Micromonospora</taxon>
    </lineage>
</organism>
<dbReference type="AlphaFoldDB" id="A0A4Q8B5A0"/>
<dbReference type="EMBL" id="SHLD01000001">
    <property type="protein sequence ID" value="RZU72175.1"/>
    <property type="molecule type" value="Genomic_DNA"/>
</dbReference>
<proteinExistence type="predicted"/>
<comment type="caution">
    <text evidence="1">The sequence shown here is derived from an EMBL/GenBank/DDBJ whole genome shotgun (WGS) entry which is preliminary data.</text>
</comment>
<keyword evidence="2" id="KW-1185">Reference proteome</keyword>
<dbReference type="OrthoDB" id="4485313at2"/>